<reference evidence="2 3" key="1">
    <citation type="submission" date="2014-04" db="EMBL/GenBank/DDBJ databases">
        <title>Draft genome sequence of Bacillus azotoformans MEV2011, a (co-) denitrifying strain unable to grow in the presence of oxygen.</title>
        <authorList>
            <person name="Nielsen M."/>
            <person name="Schreiber L."/>
            <person name="Finster K."/>
            <person name="Schramm A."/>
        </authorList>
    </citation>
    <scope>NUCLEOTIDE SEQUENCE [LARGE SCALE GENOMIC DNA]</scope>
    <source>
        <strain evidence="2 3">MEV2011</strain>
    </source>
</reference>
<comment type="caution">
    <text evidence="2">The sequence shown here is derived from an EMBL/GenBank/DDBJ whole genome shotgun (WGS) entry which is preliminary data.</text>
</comment>
<proteinExistence type="predicted"/>
<name>A0A072P3S0_SCHAZ</name>
<dbReference type="PANTHER" id="PTHR43155">
    <property type="entry name" value="CYCLIC DI-GMP PHOSPHODIESTERASE PA4108-RELATED"/>
    <property type="match status" value="1"/>
</dbReference>
<dbReference type="Proteomes" id="UP000027936">
    <property type="component" value="Unassembled WGS sequence"/>
</dbReference>
<gene>
    <name evidence="2" type="ORF">M670_00110</name>
</gene>
<dbReference type="CDD" id="cd00077">
    <property type="entry name" value="HDc"/>
    <property type="match status" value="1"/>
</dbReference>
<dbReference type="PROSITE" id="PS51832">
    <property type="entry name" value="HD_GYP"/>
    <property type="match status" value="1"/>
</dbReference>
<evidence type="ECO:0000313" key="3">
    <source>
        <dbReference type="Proteomes" id="UP000027936"/>
    </source>
</evidence>
<dbReference type="InterPro" id="IPR003607">
    <property type="entry name" value="HD/PDEase_dom"/>
</dbReference>
<dbReference type="RefSeq" id="WP_003330983.1">
    <property type="nucleotide sequence ID" value="NZ_JJRY01000001.1"/>
</dbReference>
<evidence type="ECO:0000313" key="2">
    <source>
        <dbReference type="EMBL" id="KEF40095.1"/>
    </source>
</evidence>
<dbReference type="SUPFAM" id="SSF109604">
    <property type="entry name" value="HD-domain/PDEase-like"/>
    <property type="match status" value="1"/>
</dbReference>
<feature type="domain" description="HD-GYP" evidence="1">
    <location>
        <begin position="113"/>
        <end position="309"/>
    </location>
</feature>
<sequence>MRLLSTKSLQRNMTLAKPIYNGKGQVLVGEGVPLTPRIIDRLIELGITYVYISDPFTNDIELKSPISEKTKKEAFQTIEQTFEVVKSGKSLSNVFLFEQLGKKFSFVVQDILNQIKNHTDVISLLSEVSAYDHYIFTHSLNVTIYSLALGVELKLPERKLEELGMGAMLHDVGKMLVPYDILTKPGKLTNEEFYVIQKHAEDGFNILRNIPNLPLVAAHCAYQHHERMDGSGYPRSLVGEDIHYYSRILAITDVYDAVTSNRVYRQALLPHEGLEILYAGAGTKFDLTMIEAFRRSIAAYPTGLSVHLNDGRKGIVIRQNTGTSERPVIRIIEDHGARVQTPYELDLLKELSVVIVETDTTLLGKNEIVPPKQT</sequence>
<dbReference type="AlphaFoldDB" id="A0A072P3S0"/>
<dbReference type="Pfam" id="PF13487">
    <property type="entry name" value="HD_5"/>
    <property type="match status" value="1"/>
</dbReference>
<evidence type="ECO:0000259" key="1">
    <source>
        <dbReference type="PROSITE" id="PS51832"/>
    </source>
</evidence>
<dbReference type="PATRIC" id="fig|1348973.3.peg.105"/>
<dbReference type="PANTHER" id="PTHR43155:SF2">
    <property type="entry name" value="CYCLIC DI-GMP PHOSPHODIESTERASE PA4108"/>
    <property type="match status" value="1"/>
</dbReference>
<dbReference type="GeneID" id="89468885"/>
<protein>
    <submittedName>
        <fullName evidence="2">HD-GYP domain-containing protein</fullName>
    </submittedName>
</protein>
<dbReference type="OrthoDB" id="9759601at2"/>
<dbReference type="SMART" id="SM00471">
    <property type="entry name" value="HDc"/>
    <property type="match status" value="1"/>
</dbReference>
<dbReference type="InterPro" id="IPR037522">
    <property type="entry name" value="HD_GYP_dom"/>
</dbReference>
<dbReference type="Gene3D" id="1.10.3210.10">
    <property type="entry name" value="Hypothetical protein af1432"/>
    <property type="match status" value="1"/>
</dbReference>
<dbReference type="EMBL" id="JJRY01000001">
    <property type="protein sequence ID" value="KEF40095.1"/>
    <property type="molecule type" value="Genomic_DNA"/>
</dbReference>
<organism evidence="2 3">
    <name type="scientific">Schinkia azotoformans MEV2011</name>
    <dbReference type="NCBI Taxonomy" id="1348973"/>
    <lineage>
        <taxon>Bacteria</taxon>
        <taxon>Bacillati</taxon>
        <taxon>Bacillota</taxon>
        <taxon>Bacilli</taxon>
        <taxon>Bacillales</taxon>
        <taxon>Bacillaceae</taxon>
        <taxon>Calidifontibacillus/Schinkia group</taxon>
        <taxon>Schinkia</taxon>
    </lineage>
</organism>
<accession>A0A072P3S0</accession>